<feature type="compositionally biased region" description="Pro residues" evidence="1">
    <location>
        <begin position="165"/>
        <end position="175"/>
    </location>
</feature>
<feature type="region of interest" description="Disordered" evidence="1">
    <location>
        <begin position="898"/>
        <end position="938"/>
    </location>
</feature>
<feature type="compositionally biased region" description="Polar residues" evidence="1">
    <location>
        <begin position="365"/>
        <end position="375"/>
    </location>
</feature>
<evidence type="ECO:0000313" key="2">
    <source>
        <dbReference type="EMBL" id="THU77824.1"/>
    </source>
</evidence>
<accession>A0A4S8KQ25</accession>
<feature type="region of interest" description="Disordered" evidence="1">
    <location>
        <begin position="95"/>
        <end position="191"/>
    </location>
</feature>
<feature type="compositionally biased region" description="Pro residues" evidence="1">
    <location>
        <begin position="834"/>
        <end position="845"/>
    </location>
</feature>
<feature type="region of interest" description="Disordered" evidence="1">
    <location>
        <begin position="1"/>
        <end position="22"/>
    </location>
</feature>
<feature type="compositionally biased region" description="Pro residues" evidence="1">
    <location>
        <begin position="905"/>
        <end position="916"/>
    </location>
</feature>
<organism evidence="2 3">
    <name type="scientific">Dendrothele bispora (strain CBS 962.96)</name>
    <dbReference type="NCBI Taxonomy" id="1314807"/>
    <lineage>
        <taxon>Eukaryota</taxon>
        <taxon>Fungi</taxon>
        <taxon>Dikarya</taxon>
        <taxon>Basidiomycota</taxon>
        <taxon>Agaricomycotina</taxon>
        <taxon>Agaricomycetes</taxon>
        <taxon>Agaricomycetidae</taxon>
        <taxon>Agaricales</taxon>
        <taxon>Agaricales incertae sedis</taxon>
        <taxon>Dendrothele</taxon>
    </lineage>
</organism>
<dbReference type="AlphaFoldDB" id="A0A4S8KQ25"/>
<feature type="compositionally biased region" description="Polar residues" evidence="1">
    <location>
        <begin position="924"/>
        <end position="938"/>
    </location>
</feature>
<feature type="compositionally biased region" description="Basic residues" evidence="1">
    <location>
        <begin position="1164"/>
        <end position="1176"/>
    </location>
</feature>
<sequence>MTRAKAESEKLKPGRPSWWEDADGSRRKWLDSLLPYWDQLNNSNARGKFYSWATSKYLLKFGESHDAESNFAAWYAANPGKTPPNLILAKRFPNTANTSSEPESTLPTSMPPPSTIATPAEPTLPTSMPPPSTIATPAEPTLPTSMPPPSTIVTPAGKPDTTPSEPEPTSRPSPPTIVTSVDPVAGSSSSSNVVGNIQASVSSSNPSQTQAQVILSDLASGSANPDTEQPYTLADARTALQALVPDQVIDSPLQITASICLWLILQDQNDGLAPYNSLPRVLSALEGLWGDDYDRNAWYPHAQDINDREPDTDDTDVLAKISEALETLRPKMQGAVESWTEGTSGRDVGTSGSSAGLNVDMGQKGESSQDTNMGRTGQGEGASSPHTNTGGGDISVRTATKSSKKSRKGKSKEDEFDRLELDPVEVEDVYSKLGWDTLSVEEFEEKQRLFSFIKDHRIGDFFRRENRRLKAGENDTFIRDIMKDGPAGAGQKPIHTPEVMVFMRQYYDSMIKDRAVKELEDAQALYQGWLAETDGEGEQMTPPCAVSIRYRIAAQVLAEQSDDFRAKIKKLGKEEHLQKLKDWEEAKAKEEAESGTPQGFANAIKKWTPAVARFNNAVAKEMGLCVVTALVGPNPEEGGKVDIWWNLIGENGMGMQWDKFDKKMFEATGTSLIKFGKTVYSSNACAERAVGKDSSSLVRTVKAVQSVANLKNSRLHENSQIEPLQESGPSQKRFQVRRAKPLPKRVEVVIQTPRKSTKPSSVQGPSSVPPPSTVPAPSAVQPSSSILPPSSIPPPSSVPAPSAVQPSSSVPAPSSVPPPSSAPPPSAVRHASSVPPPSSIPPPSSLPRSSSVPPPSSTSALPSASTDGINEPTSPPSQQVSKSPTDHLAISETLPTAHPNLEQAPPEPIPDSPSAPIPALSEPTPEQSTVPGPSVPTSNWGEIKREAVCWHHPLKDRFWPELSRYLQSWGSFVDHLPDEPWLDEFEELLDIFLQFEQVFKFQEVNGEVRSQKEWHMMELWEEAGRPALVILDVDPGLMEGVIEDVTRWWSDFGKFEKDTRDFAPLDSTSGKNGVWKLLWAIASILFTITGDPDEKEFTTKWDDQQLTDLASWTILVHAKFRNTRPSKRKAEEVSDTRPMTRSRVAKEAVAKGKAGKKNGGSAKGKGKGKGKAALRT</sequence>
<feature type="compositionally biased region" description="Polar residues" evidence="1">
    <location>
        <begin position="720"/>
        <end position="733"/>
    </location>
</feature>
<feature type="compositionally biased region" description="Low complexity" evidence="1">
    <location>
        <begin position="98"/>
        <end position="108"/>
    </location>
</feature>
<feature type="compositionally biased region" description="Pro residues" evidence="1">
    <location>
        <begin position="814"/>
        <end position="826"/>
    </location>
</feature>
<evidence type="ECO:0000256" key="1">
    <source>
        <dbReference type="SAM" id="MobiDB-lite"/>
    </source>
</evidence>
<feature type="region of interest" description="Disordered" evidence="1">
    <location>
        <begin position="332"/>
        <end position="415"/>
    </location>
</feature>
<feature type="compositionally biased region" description="Polar residues" evidence="1">
    <location>
        <begin position="867"/>
        <end position="883"/>
    </location>
</feature>
<reference evidence="2 3" key="1">
    <citation type="journal article" date="2019" name="Nat. Ecol. Evol.">
        <title>Megaphylogeny resolves global patterns of mushroom evolution.</title>
        <authorList>
            <person name="Varga T."/>
            <person name="Krizsan K."/>
            <person name="Foldi C."/>
            <person name="Dima B."/>
            <person name="Sanchez-Garcia M."/>
            <person name="Sanchez-Ramirez S."/>
            <person name="Szollosi G.J."/>
            <person name="Szarkandi J.G."/>
            <person name="Papp V."/>
            <person name="Albert L."/>
            <person name="Andreopoulos W."/>
            <person name="Angelini C."/>
            <person name="Antonin V."/>
            <person name="Barry K.W."/>
            <person name="Bougher N.L."/>
            <person name="Buchanan P."/>
            <person name="Buyck B."/>
            <person name="Bense V."/>
            <person name="Catcheside P."/>
            <person name="Chovatia M."/>
            <person name="Cooper J."/>
            <person name="Damon W."/>
            <person name="Desjardin D."/>
            <person name="Finy P."/>
            <person name="Geml J."/>
            <person name="Haridas S."/>
            <person name="Hughes K."/>
            <person name="Justo A."/>
            <person name="Karasinski D."/>
            <person name="Kautmanova I."/>
            <person name="Kiss B."/>
            <person name="Kocsube S."/>
            <person name="Kotiranta H."/>
            <person name="LaButti K.M."/>
            <person name="Lechner B.E."/>
            <person name="Liimatainen K."/>
            <person name="Lipzen A."/>
            <person name="Lukacs Z."/>
            <person name="Mihaltcheva S."/>
            <person name="Morgado L.N."/>
            <person name="Niskanen T."/>
            <person name="Noordeloos M.E."/>
            <person name="Ohm R.A."/>
            <person name="Ortiz-Santana B."/>
            <person name="Ovrebo C."/>
            <person name="Racz N."/>
            <person name="Riley R."/>
            <person name="Savchenko A."/>
            <person name="Shiryaev A."/>
            <person name="Soop K."/>
            <person name="Spirin V."/>
            <person name="Szebenyi C."/>
            <person name="Tomsovsky M."/>
            <person name="Tulloss R.E."/>
            <person name="Uehling J."/>
            <person name="Grigoriev I.V."/>
            <person name="Vagvolgyi C."/>
            <person name="Papp T."/>
            <person name="Martin F.M."/>
            <person name="Miettinen O."/>
            <person name="Hibbett D.S."/>
            <person name="Nagy L.G."/>
        </authorList>
    </citation>
    <scope>NUCLEOTIDE SEQUENCE [LARGE SCALE GENOMIC DNA]</scope>
    <source>
        <strain evidence="2 3">CBS 962.96</strain>
    </source>
</reference>
<dbReference type="EMBL" id="ML180328">
    <property type="protein sequence ID" value="THU77824.1"/>
    <property type="molecule type" value="Genomic_DNA"/>
</dbReference>
<proteinExistence type="predicted"/>
<feature type="compositionally biased region" description="Basic residues" evidence="1">
    <location>
        <begin position="734"/>
        <end position="743"/>
    </location>
</feature>
<keyword evidence="3" id="KW-1185">Reference proteome</keyword>
<feature type="region of interest" description="Disordered" evidence="1">
    <location>
        <begin position="719"/>
        <end position="886"/>
    </location>
</feature>
<feature type="compositionally biased region" description="Low complexity" evidence="1">
    <location>
        <begin position="846"/>
        <end position="866"/>
    </location>
</feature>
<feature type="compositionally biased region" description="Basic and acidic residues" evidence="1">
    <location>
        <begin position="1"/>
        <end position="12"/>
    </location>
</feature>
<protein>
    <submittedName>
        <fullName evidence="2">Uncharacterized protein</fullName>
    </submittedName>
</protein>
<dbReference type="Proteomes" id="UP000297245">
    <property type="component" value="Unassembled WGS sequence"/>
</dbReference>
<feature type="compositionally biased region" description="Low complexity" evidence="1">
    <location>
        <begin position="775"/>
        <end position="789"/>
    </location>
</feature>
<dbReference type="OrthoDB" id="3124384at2759"/>
<feature type="compositionally biased region" description="Low complexity" evidence="1">
    <location>
        <begin position="799"/>
        <end position="813"/>
    </location>
</feature>
<name>A0A4S8KQ25_DENBC</name>
<evidence type="ECO:0000313" key="3">
    <source>
        <dbReference type="Proteomes" id="UP000297245"/>
    </source>
</evidence>
<feature type="region of interest" description="Disordered" evidence="1">
    <location>
        <begin position="1125"/>
        <end position="1176"/>
    </location>
</feature>
<gene>
    <name evidence="2" type="ORF">K435DRAFT_877339</name>
</gene>